<dbReference type="PROSITE" id="PS51292">
    <property type="entry name" value="ZF_RING_CH"/>
    <property type="match status" value="1"/>
</dbReference>
<dbReference type="GO" id="GO:0008270">
    <property type="term" value="F:zinc ion binding"/>
    <property type="evidence" value="ECO:0007669"/>
    <property type="project" value="UniProtKB-KW"/>
</dbReference>
<dbReference type="PANTHER" id="PTHR46158:SF11">
    <property type="entry name" value="ZINC FINGER PROTEIN"/>
    <property type="match status" value="1"/>
</dbReference>
<keyword evidence="1" id="KW-0479">Metal-binding</keyword>
<sequence>MFISQVEYCTTKSFGKRFCETSCSTLQVPLIFNEANISCVKNMITPETNCSERRVLLNPEKEEKAENSCGSQNPTTSNLISNFSRKRSSSLPAITMPVSNSKTLDTPTFQMQNSSVKVSRSMSVPVRNVVIVRSMPVPCQRHIHNDSVSLEVNQTDKEIPEEEAVCRICFVPLNEAGSWLRMQCSCKGDLTLVHNECAVKWFSLKGNRNCDVCGSPVANLPVTLIRVPIGGQGGISWPTAVQDFNTEDEMDRVSHDFILLSMISSICYFFFILELLATRMKHRAVMIAAPFSLTLGILGSILSVSSAWREHSWAYSAFQFTFVAVFLHISLSVLQLHVALAILLASFAGFGLTAGLNFLCLEIIACRVAAIQASRDVNLA</sequence>
<feature type="transmembrane region" description="Helical" evidence="4">
    <location>
        <begin position="313"/>
        <end position="331"/>
    </location>
</feature>
<keyword evidence="4" id="KW-0812">Transmembrane</keyword>
<evidence type="ECO:0000256" key="2">
    <source>
        <dbReference type="ARBA" id="ARBA00022771"/>
    </source>
</evidence>
<comment type="caution">
    <text evidence="6">The sequence shown here is derived from an EMBL/GenBank/DDBJ whole genome shotgun (WGS) entry which is preliminary data.</text>
</comment>
<accession>A0A9Q0CNJ8</accession>
<keyword evidence="7" id="KW-1185">Reference proteome</keyword>
<dbReference type="Pfam" id="PF12906">
    <property type="entry name" value="RINGv"/>
    <property type="match status" value="1"/>
</dbReference>
<dbReference type="Gene3D" id="3.30.40.10">
    <property type="entry name" value="Zinc/RING finger domain, C3HC4 (zinc finger)"/>
    <property type="match status" value="1"/>
</dbReference>
<keyword evidence="2" id="KW-0863">Zinc-finger</keyword>
<dbReference type="InterPro" id="IPR011016">
    <property type="entry name" value="Znf_RING-CH"/>
</dbReference>
<dbReference type="EMBL" id="JAMQYH010000002">
    <property type="protein sequence ID" value="KAJ1697171.1"/>
    <property type="molecule type" value="Genomic_DNA"/>
</dbReference>
<dbReference type="PANTHER" id="PTHR46158">
    <property type="entry name" value="OS02G0165000 PROTEIN"/>
    <property type="match status" value="1"/>
</dbReference>
<protein>
    <recommendedName>
        <fullName evidence="5">RING-CH-type domain-containing protein</fullName>
    </recommendedName>
</protein>
<evidence type="ECO:0000256" key="1">
    <source>
        <dbReference type="ARBA" id="ARBA00022723"/>
    </source>
</evidence>
<dbReference type="SMART" id="SM00744">
    <property type="entry name" value="RINGv"/>
    <property type="match status" value="1"/>
</dbReference>
<feature type="transmembrane region" description="Helical" evidence="4">
    <location>
        <begin position="257"/>
        <end position="277"/>
    </location>
</feature>
<feature type="transmembrane region" description="Helical" evidence="4">
    <location>
        <begin position="338"/>
        <end position="359"/>
    </location>
</feature>
<dbReference type="Proteomes" id="UP001151287">
    <property type="component" value="Unassembled WGS sequence"/>
</dbReference>
<dbReference type="AlphaFoldDB" id="A0A9Q0CNJ8"/>
<evidence type="ECO:0000313" key="6">
    <source>
        <dbReference type="EMBL" id="KAJ1697171.1"/>
    </source>
</evidence>
<keyword evidence="4" id="KW-0472">Membrane</keyword>
<name>A0A9Q0CNJ8_9POAL</name>
<evidence type="ECO:0000256" key="4">
    <source>
        <dbReference type="SAM" id="Phobius"/>
    </source>
</evidence>
<keyword evidence="4" id="KW-1133">Transmembrane helix</keyword>
<dbReference type="InterPro" id="IPR013083">
    <property type="entry name" value="Znf_RING/FYVE/PHD"/>
</dbReference>
<reference evidence="6" key="1">
    <citation type="journal article" date="2022" name="Cell">
        <title>Repeat-based holocentromeres influence genome architecture and karyotype evolution.</title>
        <authorList>
            <person name="Hofstatter P.G."/>
            <person name="Thangavel G."/>
            <person name="Lux T."/>
            <person name="Neumann P."/>
            <person name="Vondrak T."/>
            <person name="Novak P."/>
            <person name="Zhang M."/>
            <person name="Costa L."/>
            <person name="Castellani M."/>
            <person name="Scott A."/>
            <person name="Toegelov H."/>
            <person name="Fuchs J."/>
            <person name="Mata-Sucre Y."/>
            <person name="Dias Y."/>
            <person name="Vanzela A.L.L."/>
            <person name="Huettel B."/>
            <person name="Almeida C.C.S."/>
            <person name="Simkova H."/>
            <person name="Souza G."/>
            <person name="Pedrosa-Harand A."/>
            <person name="Macas J."/>
            <person name="Mayer K.F.X."/>
            <person name="Houben A."/>
            <person name="Marques A."/>
        </authorList>
    </citation>
    <scope>NUCLEOTIDE SEQUENCE</scope>
    <source>
        <strain evidence="6">RhyBre1mFocal</strain>
    </source>
</reference>
<gene>
    <name evidence="6" type="ORF">LUZ63_005683</name>
</gene>
<proteinExistence type="predicted"/>
<organism evidence="6 7">
    <name type="scientific">Rhynchospora breviuscula</name>
    <dbReference type="NCBI Taxonomy" id="2022672"/>
    <lineage>
        <taxon>Eukaryota</taxon>
        <taxon>Viridiplantae</taxon>
        <taxon>Streptophyta</taxon>
        <taxon>Embryophyta</taxon>
        <taxon>Tracheophyta</taxon>
        <taxon>Spermatophyta</taxon>
        <taxon>Magnoliopsida</taxon>
        <taxon>Liliopsida</taxon>
        <taxon>Poales</taxon>
        <taxon>Cyperaceae</taxon>
        <taxon>Cyperoideae</taxon>
        <taxon>Rhynchosporeae</taxon>
        <taxon>Rhynchospora</taxon>
    </lineage>
</organism>
<evidence type="ECO:0000259" key="5">
    <source>
        <dbReference type="PROSITE" id="PS51292"/>
    </source>
</evidence>
<evidence type="ECO:0000256" key="3">
    <source>
        <dbReference type="ARBA" id="ARBA00022833"/>
    </source>
</evidence>
<feature type="domain" description="RING-CH-type" evidence="5">
    <location>
        <begin position="158"/>
        <end position="220"/>
    </location>
</feature>
<keyword evidence="3" id="KW-0862">Zinc</keyword>
<evidence type="ECO:0000313" key="7">
    <source>
        <dbReference type="Proteomes" id="UP001151287"/>
    </source>
</evidence>
<dbReference type="SUPFAM" id="SSF57850">
    <property type="entry name" value="RING/U-box"/>
    <property type="match status" value="1"/>
</dbReference>
<feature type="transmembrane region" description="Helical" evidence="4">
    <location>
        <begin position="284"/>
        <end position="307"/>
    </location>
</feature>
<dbReference type="OrthoDB" id="435038at2759"/>